<dbReference type="FunFam" id="1.25.40.20:FF:000006">
    <property type="entry name" value="Arf-GAP with SH3 domain, ANK repeat and PH domain-containing protein 2"/>
    <property type="match status" value="1"/>
</dbReference>
<dbReference type="PANTHER" id="PTHR45854">
    <property type="entry name" value="ASAP FAMILY MEMBER"/>
    <property type="match status" value="1"/>
</dbReference>
<feature type="repeat" description="ANK" evidence="1">
    <location>
        <begin position="23"/>
        <end position="58"/>
    </location>
</feature>
<dbReference type="PANTHER" id="PTHR45854:SF4">
    <property type="entry name" value="ARF-GAP WITH SH3 DOMAIN, ANK REPEAT AND PH DOMAIN-CONTAINING PROTEIN 2"/>
    <property type="match status" value="1"/>
</dbReference>
<dbReference type="SMART" id="SM00248">
    <property type="entry name" value="ANK"/>
    <property type="match status" value="3"/>
</dbReference>
<dbReference type="Gene3D" id="1.25.40.20">
    <property type="entry name" value="Ankyrin repeat-containing domain"/>
    <property type="match status" value="1"/>
</dbReference>
<keyword evidence="1" id="KW-0040">ANK repeat</keyword>
<organism evidence="3">
    <name type="scientific">Gasterosteus aculeatus</name>
    <name type="common">Three-spined stickleback</name>
    <dbReference type="NCBI Taxonomy" id="69293"/>
    <lineage>
        <taxon>Eukaryota</taxon>
        <taxon>Metazoa</taxon>
        <taxon>Chordata</taxon>
        <taxon>Craniata</taxon>
        <taxon>Vertebrata</taxon>
        <taxon>Euteleostomi</taxon>
        <taxon>Actinopterygii</taxon>
        <taxon>Neopterygii</taxon>
        <taxon>Teleostei</taxon>
        <taxon>Neoteleostei</taxon>
        <taxon>Acanthomorphata</taxon>
        <taxon>Eupercaria</taxon>
        <taxon>Perciformes</taxon>
        <taxon>Cottioidei</taxon>
        <taxon>Gasterosteales</taxon>
        <taxon>Gasterosteidae</taxon>
        <taxon>Gasterosteus</taxon>
    </lineage>
</organism>
<dbReference type="InParanoid" id="G3N970"/>
<dbReference type="AlphaFoldDB" id="G3N970"/>
<reference evidence="3" key="2">
    <citation type="submission" date="2024-04" db="UniProtKB">
        <authorList>
            <consortium name="Ensembl"/>
        </authorList>
    </citation>
    <scope>IDENTIFICATION</scope>
</reference>
<dbReference type="PROSITE" id="PS50088">
    <property type="entry name" value="ANK_REPEAT"/>
    <property type="match status" value="1"/>
</dbReference>
<protein>
    <submittedName>
        <fullName evidence="3">Uncharacterized protein</fullName>
    </submittedName>
</protein>
<evidence type="ECO:0000256" key="2">
    <source>
        <dbReference type="SAM" id="MobiDB-lite"/>
    </source>
</evidence>
<dbReference type="eggNOG" id="KOG0521">
    <property type="taxonomic scope" value="Eukaryota"/>
</dbReference>
<dbReference type="InterPro" id="IPR043593">
    <property type="entry name" value="ASAP"/>
</dbReference>
<dbReference type="InterPro" id="IPR036770">
    <property type="entry name" value="Ankyrin_rpt-contain_sf"/>
</dbReference>
<dbReference type="InterPro" id="IPR002110">
    <property type="entry name" value="Ankyrin_rpt"/>
</dbReference>
<feature type="compositionally biased region" description="Pro residues" evidence="2">
    <location>
        <begin position="211"/>
        <end position="222"/>
    </location>
</feature>
<dbReference type="Pfam" id="PF12796">
    <property type="entry name" value="Ank_2"/>
    <property type="match status" value="1"/>
</dbReference>
<dbReference type="Bgee" id="ENSGACG00000001435">
    <property type="expression patterns" value="Expressed in spleen and 13 other cell types or tissues"/>
</dbReference>
<dbReference type="GO" id="GO:0005096">
    <property type="term" value="F:GTPase activator activity"/>
    <property type="evidence" value="ECO:0007669"/>
    <property type="project" value="InterPro"/>
</dbReference>
<dbReference type="Ensembl" id="ENSGACT00000001861.1">
    <property type="protein sequence ID" value="ENSGACP00000001859.1"/>
    <property type="gene ID" value="ENSGACG00000001435.1"/>
</dbReference>
<dbReference type="Gene3D" id="1.25.40.950">
    <property type="match status" value="1"/>
</dbReference>
<evidence type="ECO:0000256" key="1">
    <source>
        <dbReference type="PROSITE-ProRule" id="PRU00023"/>
    </source>
</evidence>
<dbReference type="STRING" id="69293.ENSGACP00000001859"/>
<name>G3N970_GASAC</name>
<evidence type="ECO:0000313" key="3">
    <source>
        <dbReference type="Ensembl" id="ENSGACP00000001859.1"/>
    </source>
</evidence>
<proteinExistence type="predicted"/>
<reference evidence="3" key="1">
    <citation type="submission" date="2006-01" db="EMBL/GenBank/DDBJ databases">
        <authorList>
            <person name="Lindblad-Toh K."/>
            <person name="Mauceli E."/>
            <person name="Grabherr M."/>
            <person name="Chang J.L."/>
            <person name="Lander E.S."/>
        </authorList>
    </citation>
    <scope>NUCLEOTIDE SEQUENCE [LARGE SCALE GENOMIC DNA]</scope>
</reference>
<feature type="region of interest" description="Disordered" evidence="2">
    <location>
        <begin position="207"/>
        <end position="236"/>
    </location>
</feature>
<accession>G3N970</accession>
<dbReference type="SUPFAM" id="SSF48403">
    <property type="entry name" value="Ankyrin repeat"/>
    <property type="match status" value="1"/>
</dbReference>
<sequence length="245" mass="26984">MIQVYAEGVDLQESLPQPNEHEPGETVLHLAVRMVDRNSLHIVDFLAQNSVNLDQQTSRGSTALSYCSLTDSSECLKLLLRGKASMSIANEAGETPLDIARRLGHAQCEEQLIQAQTGKFNVHVHVEYEWRLQNDDMDESEDEMEDKPIPYRHEERPVSCFLPASGAVQPNLASLARDAACLARDKQRPPAPSTMISNETYGTVLDLNLPPKGPTPALPPRGPQRGPGHNKPVCHGNLRETAVVL</sequence>